<dbReference type="GO" id="GO:0005179">
    <property type="term" value="F:hormone activity"/>
    <property type="evidence" value="ECO:0007669"/>
    <property type="project" value="TreeGrafter"/>
</dbReference>
<dbReference type="SMART" id="SM00272">
    <property type="entry name" value="END"/>
    <property type="match status" value="2"/>
</dbReference>
<feature type="region of interest" description="Disordered" evidence="12">
    <location>
        <begin position="182"/>
        <end position="214"/>
    </location>
</feature>
<evidence type="ECO:0000259" key="14">
    <source>
        <dbReference type="SMART" id="SM00272"/>
    </source>
</evidence>
<keyword evidence="5" id="KW-0165">Cleavage on pair of basic residues</keyword>
<evidence type="ECO:0000256" key="6">
    <source>
        <dbReference type="ARBA" id="ARBA00022729"/>
    </source>
</evidence>
<dbReference type="Pfam" id="PF00322">
    <property type="entry name" value="Endothelin"/>
    <property type="match status" value="1"/>
</dbReference>
<accession>G1Q4Z1</accession>
<dbReference type="GO" id="GO:0014826">
    <property type="term" value="P:vein smooth muscle contraction"/>
    <property type="evidence" value="ECO:0007669"/>
    <property type="project" value="TreeGrafter"/>
</dbReference>
<feature type="domain" description="Endothelin-like toxin" evidence="14">
    <location>
        <begin position="95"/>
        <end position="116"/>
    </location>
</feature>
<dbReference type="PANTHER" id="PTHR13874">
    <property type="entry name" value="ENDOTHELIN"/>
    <property type="match status" value="1"/>
</dbReference>
<dbReference type="InterPro" id="IPR020475">
    <property type="entry name" value="Endothelin"/>
</dbReference>
<dbReference type="HOGENOM" id="CLU_090013_0_0_1"/>
<dbReference type="EMBL" id="AAPE02047992">
    <property type="status" value="NOT_ANNOTATED_CDS"/>
    <property type="molecule type" value="Genomic_DNA"/>
</dbReference>
<dbReference type="InParanoid" id="G1Q4Z1"/>
<dbReference type="OMA" id="TEEKDQC"/>
<reference evidence="15" key="2">
    <citation type="submission" date="2025-08" db="UniProtKB">
        <authorList>
            <consortium name="Ensembl"/>
        </authorList>
    </citation>
    <scope>IDENTIFICATION</scope>
</reference>
<evidence type="ECO:0000256" key="3">
    <source>
        <dbReference type="ARBA" id="ARBA00010959"/>
    </source>
</evidence>
<dbReference type="FunCoup" id="G1Q4Z1">
    <property type="interactions" value="13"/>
</dbReference>
<dbReference type="Ensembl" id="ENSMLUT00000029344.1">
    <property type="protein sequence ID" value="ENSMLUP00000018774.1"/>
    <property type="gene ID" value="ENSMLUG00000028513.1"/>
</dbReference>
<evidence type="ECO:0000256" key="8">
    <source>
        <dbReference type="ARBA" id="ARBA00023157"/>
    </source>
</evidence>
<evidence type="ECO:0000256" key="1">
    <source>
        <dbReference type="ARBA" id="ARBA00003023"/>
    </source>
</evidence>
<reference evidence="15 16" key="1">
    <citation type="journal article" date="2011" name="Nature">
        <title>A high-resolution map of human evolutionary constraint using 29 mammals.</title>
        <authorList>
            <person name="Lindblad-Toh K."/>
            <person name="Garber M."/>
            <person name="Zuk O."/>
            <person name="Lin M.F."/>
            <person name="Parker B.J."/>
            <person name="Washietl S."/>
            <person name="Kheradpour P."/>
            <person name="Ernst J."/>
            <person name="Jordan G."/>
            <person name="Mauceli E."/>
            <person name="Ward L.D."/>
            <person name="Lowe C.B."/>
            <person name="Holloway A.K."/>
            <person name="Clamp M."/>
            <person name="Gnerre S."/>
            <person name="Alfoldi J."/>
            <person name="Beal K."/>
            <person name="Chang J."/>
            <person name="Clawson H."/>
            <person name="Cuff J."/>
            <person name="Di Palma F."/>
            <person name="Fitzgerald S."/>
            <person name="Flicek P."/>
            <person name="Guttman M."/>
            <person name="Hubisz M.J."/>
            <person name="Jaffe D.B."/>
            <person name="Jungreis I."/>
            <person name="Kent W.J."/>
            <person name="Kostka D."/>
            <person name="Lara M."/>
            <person name="Martins A.L."/>
            <person name="Massingham T."/>
            <person name="Moltke I."/>
            <person name="Raney B.J."/>
            <person name="Rasmussen M.D."/>
            <person name="Robinson J."/>
            <person name="Stark A."/>
            <person name="Vilella A.J."/>
            <person name="Wen J."/>
            <person name="Xie X."/>
            <person name="Zody M.C."/>
            <person name="Baldwin J."/>
            <person name="Bloom T."/>
            <person name="Chin C.W."/>
            <person name="Heiman D."/>
            <person name="Nicol R."/>
            <person name="Nusbaum C."/>
            <person name="Young S."/>
            <person name="Wilkinson J."/>
            <person name="Worley K.C."/>
            <person name="Kovar C.L."/>
            <person name="Muzny D.M."/>
            <person name="Gibbs R.A."/>
            <person name="Cree A."/>
            <person name="Dihn H.H."/>
            <person name="Fowler G."/>
            <person name="Jhangiani S."/>
            <person name="Joshi V."/>
            <person name="Lee S."/>
            <person name="Lewis L.R."/>
            <person name="Nazareth L.V."/>
            <person name="Okwuonu G."/>
            <person name="Santibanez J."/>
            <person name="Warren W.C."/>
            <person name="Mardis E.R."/>
            <person name="Weinstock G.M."/>
            <person name="Wilson R.K."/>
            <person name="Delehaunty K."/>
            <person name="Dooling D."/>
            <person name="Fronik C."/>
            <person name="Fulton L."/>
            <person name="Fulton B."/>
            <person name="Graves T."/>
            <person name="Minx P."/>
            <person name="Sodergren E."/>
            <person name="Birney E."/>
            <person name="Margulies E.H."/>
            <person name="Herrero J."/>
            <person name="Green E.D."/>
            <person name="Haussler D."/>
            <person name="Siepel A."/>
            <person name="Goldman N."/>
            <person name="Pollard K.S."/>
            <person name="Pedersen J.S."/>
            <person name="Lander E.S."/>
            <person name="Kellis M."/>
        </authorList>
    </citation>
    <scope>NUCLEOTIDE SEQUENCE [LARGE SCALE GENOMIC DNA]</scope>
</reference>
<evidence type="ECO:0000256" key="13">
    <source>
        <dbReference type="SAM" id="SignalP"/>
    </source>
</evidence>
<feature type="chain" id="PRO_5003417971" description="Endothelin-3" evidence="13">
    <location>
        <begin position="17"/>
        <end position="214"/>
    </location>
</feature>
<name>G1Q4Z1_MYOLU</name>
<dbReference type="GO" id="GO:0006874">
    <property type="term" value="P:intracellular calcium ion homeostasis"/>
    <property type="evidence" value="ECO:0007669"/>
    <property type="project" value="TreeGrafter"/>
</dbReference>
<comment type="similarity">
    <text evidence="3">Belongs to the endothelin/sarafotoxin family.</text>
</comment>
<keyword evidence="6 13" id="KW-0732">Signal</keyword>
<reference evidence="15" key="3">
    <citation type="submission" date="2025-09" db="UniProtKB">
        <authorList>
            <consortium name="Ensembl"/>
        </authorList>
    </citation>
    <scope>IDENTIFICATION</scope>
</reference>
<dbReference type="InterPro" id="IPR001928">
    <property type="entry name" value="Endothln-like_toxin"/>
</dbReference>
<evidence type="ECO:0000256" key="5">
    <source>
        <dbReference type="ARBA" id="ARBA00022685"/>
    </source>
</evidence>
<dbReference type="PANTHER" id="PTHR13874:SF11">
    <property type="entry name" value="ENDOTHELIN-3"/>
    <property type="match status" value="1"/>
</dbReference>
<dbReference type="eggNOG" id="ENOG502S4W0">
    <property type="taxonomic scope" value="Eukaryota"/>
</dbReference>
<feature type="signal peptide" evidence="13">
    <location>
        <begin position="1"/>
        <end position="16"/>
    </location>
</feature>
<dbReference type="STRING" id="59463.ENSMLUP00000018774"/>
<dbReference type="PRINTS" id="PR00365">
    <property type="entry name" value="ENDOTHELIN"/>
</dbReference>
<comment type="function">
    <text evidence="1">Endothelins are endothelium-derived vasoconstrictor peptides.</text>
</comment>
<comment type="subcellular location">
    <subcellularLocation>
        <location evidence="2">Secreted</location>
    </subcellularLocation>
</comment>
<evidence type="ECO:0000256" key="4">
    <source>
        <dbReference type="ARBA" id="ARBA00022525"/>
    </source>
</evidence>
<evidence type="ECO:0000256" key="11">
    <source>
        <dbReference type="ARBA" id="ARBA00041850"/>
    </source>
</evidence>
<evidence type="ECO:0000256" key="2">
    <source>
        <dbReference type="ARBA" id="ARBA00004613"/>
    </source>
</evidence>
<organism evidence="15 16">
    <name type="scientific">Myotis lucifugus</name>
    <name type="common">Little brown bat</name>
    <dbReference type="NCBI Taxonomy" id="59463"/>
    <lineage>
        <taxon>Eukaryota</taxon>
        <taxon>Metazoa</taxon>
        <taxon>Chordata</taxon>
        <taxon>Craniata</taxon>
        <taxon>Vertebrata</taxon>
        <taxon>Euteleostomi</taxon>
        <taxon>Mammalia</taxon>
        <taxon>Eutheria</taxon>
        <taxon>Laurasiatheria</taxon>
        <taxon>Chiroptera</taxon>
        <taxon>Yangochiroptera</taxon>
        <taxon>Vespertilionidae</taxon>
        <taxon>Myotis</taxon>
    </lineage>
</organism>
<evidence type="ECO:0000313" key="16">
    <source>
        <dbReference type="Proteomes" id="UP000001074"/>
    </source>
</evidence>
<evidence type="ECO:0000256" key="10">
    <source>
        <dbReference type="ARBA" id="ARBA00040198"/>
    </source>
</evidence>
<keyword evidence="7" id="KW-0838">Vasoactive</keyword>
<keyword evidence="4" id="KW-0964">Secreted</keyword>
<feature type="region of interest" description="Disordered" evidence="12">
    <location>
        <begin position="61"/>
        <end position="86"/>
    </location>
</feature>
<dbReference type="Proteomes" id="UP000001074">
    <property type="component" value="Unassembled WGS sequence"/>
</dbReference>
<dbReference type="GO" id="GO:0005615">
    <property type="term" value="C:extracellular space"/>
    <property type="evidence" value="ECO:0007669"/>
    <property type="project" value="TreeGrafter"/>
</dbReference>
<evidence type="ECO:0000313" key="15">
    <source>
        <dbReference type="Ensembl" id="ENSMLUP00000018774.1"/>
    </source>
</evidence>
<dbReference type="GO" id="GO:0031708">
    <property type="term" value="F:endothelin B receptor binding"/>
    <property type="evidence" value="ECO:0007669"/>
    <property type="project" value="TreeGrafter"/>
</dbReference>
<dbReference type="GO" id="GO:0003100">
    <property type="term" value="P:regulation of systemic arterial blood pressure by endothelin"/>
    <property type="evidence" value="ECO:0007669"/>
    <property type="project" value="TreeGrafter"/>
</dbReference>
<feature type="domain" description="Endothelin-like toxin" evidence="14">
    <location>
        <begin position="156"/>
        <end position="177"/>
    </location>
</feature>
<dbReference type="GO" id="GO:0019229">
    <property type="term" value="P:regulation of vasoconstriction"/>
    <property type="evidence" value="ECO:0007669"/>
    <property type="project" value="InterPro"/>
</dbReference>
<evidence type="ECO:0000256" key="9">
    <source>
        <dbReference type="ARBA" id="ARBA00023322"/>
    </source>
</evidence>
<evidence type="ECO:0000256" key="7">
    <source>
        <dbReference type="ARBA" id="ARBA00022858"/>
    </source>
</evidence>
<dbReference type="EMBL" id="AAPE02047993">
    <property type="status" value="NOT_ANNOTATED_CDS"/>
    <property type="molecule type" value="Genomic_DNA"/>
</dbReference>
<evidence type="ECO:0000256" key="12">
    <source>
        <dbReference type="SAM" id="MobiDB-lite"/>
    </source>
</evidence>
<protein>
    <recommendedName>
        <fullName evidence="10">Endothelin-3</fullName>
    </recommendedName>
    <alternativeName>
        <fullName evidence="11">Preproendothelin-3</fullName>
    </alternativeName>
</protein>
<dbReference type="GeneTree" id="ENSGT00950000183053"/>
<dbReference type="InterPro" id="IPR019764">
    <property type="entry name" value="Endothelin_toxin_CS"/>
</dbReference>
<keyword evidence="8" id="KW-1015">Disulfide bond</keyword>
<keyword evidence="9" id="KW-0839">Vasoconstrictor</keyword>
<proteinExistence type="inferred from homology"/>
<sequence length="214" mass="22916">MELGLWLLFGLTVTSAAGKSGAGRGASSGASAHKRTLGLGGAGKGALRGAAFCLGSPSLEAPGGPSPRSPGQEQGPGWFGEQVAKGGPARRRARRCTCFTYKDKECVYYCHLDIIWINTPEQTVPYGLSSYRGHFRSRRSTALFPRSPQPSKWTLRCACAASHDPTCERFCTGTLAVGRHSGAEEPDQVLGEMRAGDQGTRSRLKSRTDRQSRL</sequence>
<keyword evidence="16" id="KW-1185">Reference proteome</keyword>
<dbReference type="PROSITE" id="PS00270">
    <property type="entry name" value="ENDOTHELIN"/>
    <property type="match status" value="1"/>
</dbReference>
<dbReference type="AlphaFoldDB" id="G1Q4Z1"/>